<gene>
    <name evidence="2" type="ORF">A3A74_05360</name>
</gene>
<accession>A0A1F7I7L9</accession>
<keyword evidence="1" id="KW-0472">Membrane</keyword>
<keyword evidence="1" id="KW-0812">Transmembrane</keyword>
<comment type="caution">
    <text evidence="2">The sequence shown here is derived from an EMBL/GenBank/DDBJ whole genome shotgun (WGS) entry which is preliminary data.</text>
</comment>
<reference evidence="2 3" key="1">
    <citation type="journal article" date="2016" name="Nat. Commun.">
        <title>Thousands of microbial genomes shed light on interconnected biogeochemical processes in an aquifer system.</title>
        <authorList>
            <person name="Anantharaman K."/>
            <person name="Brown C.T."/>
            <person name="Hug L.A."/>
            <person name="Sharon I."/>
            <person name="Castelle C.J."/>
            <person name="Probst A.J."/>
            <person name="Thomas B.C."/>
            <person name="Singh A."/>
            <person name="Wilkins M.J."/>
            <person name="Karaoz U."/>
            <person name="Brodie E.L."/>
            <person name="Williams K.H."/>
            <person name="Hubbard S.S."/>
            <person name="Banfield J.F."/>
        </authorList>
    </citation>
    <scope>NUCLEOTIDE SEQUENCE [LARGE SCALE GENOMIC DNA]</scope>
</reference>
<evidence type="ECO:0000313" key="3">
    <source>
        <dbReference type="Proteomes" id="UP000179270"/>
    </source>
</evidence>
<dbReference type="EMBL" id="MGAF01000052">
    <property type="protein sequence ID" value="OGK39369.1"/>
    <property type="molecule type" value="Genomic_DNA"/>
</dbReference>
<protein>
    <recommendedName>
        <fullName evidence="4">DUF948 domain-containing protein</fullName>
    </recommendedName>
</protein>
<dbReference type="AlphaFoldDB" id="A0A1F7I7L9"/>
<dbReference type="Proteomes" id="UP000179270">
    <property type="component" value="Unassembled WGS sequence"/>
</dbReference>
<evidence type="ECO:0008006" key="4">
    <source>
        <dbReference type="Google" id="ProtNLM"/>
    </source>
</evidence>
<keyword evidence="1" id="KW-1133">Transmembrane helix</keyword>
<evidence type="ECO:0000313" key="2">
    <source>
        <dbReference type="EMBL" id="OGK39369.1"/>
    </source>
</evidence>
<feature type="transmembrane region" description="Helical" evidence="1">
    <location>
        <begin position="6"/>
        <end position="30"/>
    </location>
</feature>
<evidence type="ECO:0000256" key="1">
    <source>
        <dbReference type="SAM" id="Phobius"/>
    </source>
</evidence>
<name>A0A1F7I7L9_9BACT</name>
<organism evidence="2 3">
    <name type="scientific">Candidatus Roizmanbacteria bacterium RIFCSPLOWO2_01_FULL_35_13</name>
    <dbReference type="NCBI Taxonomy" id="1802055"/>
    <lineage>
        <taxon>Bacteria</taxon>
        <taxon>Candidatus Roizmaniibacteriota</taxon>
    </lineage>
</organism>
<proteinExistence type="predicted"/>
<sequence length="88" mass="9869">MDSTQLLLTVVLTVTTILLVVIGIQLVFVLKELRKTLKKVNDIIENFEKMGVSLEHSFSELTGFASGLKTIFRVVDFFHAKKNAKSKS</sequence>
<dbReference type="STRING" id="1802055.A3A74_05360"/>